<dbReference type="PANTHER" id="PTHR35848:SF6">
    <property type="entry name" value="CUPIN TYPE-2 DOMAIN-CONTAINING PROTEIN"/>
    <property type="match status" value="1"/>
</dbReference>
<dbReference type="Proteomes" id="UP001524473">
    <property type="component" value="Unassembled WGS sequence"/>
</dbReference>
<sequence length="230" mass="25718">MIEICRFDPLQAKPSHEGTILADDVVPPSLHPPFEHAYGYLLNNRSMLGHQHPTDEIYVVTSGTGYVMVNGKNLAVRTGDVVAIPPGVYHTMLCTDRDEAPFQWAALWWPHLEGGEPFGEEISFCRFNAEAAQHRQRDGAFFTCAVPPQLKTPFGQHYGYLTKEDAVEAHSHQEEEMYLILRGKGMITVGEETAEVTGGDVVAVAPDLLHFLTAEGEELLWVSFRWRANQ</sequence>
<name>A0ABT1S0W0_9FIRM</name>
<keyword evidence="4" id="KW-1185">Reference proteome</keyword>
<evidence type="ECO:0000256" key="1">
    <source>
        <dbReference type="ARBA" id="ARBA00022723"/>
    </source>
</evidence>
<evidence type="ECO:0000259" key="2">
    <source>
        <dbReference type="Pfam" id="PF07883"/>
    </source>
</evidence>
<dbReference type="Gene3D" id="2.60.120.10">
    <property type="entry name" value="Jelly Rolls"/>
    <property type="match status" value="2"/>
</dbReference>
<dbReference type="InterPro" id="IPR011051">
    <property type="entry name" value="RmlC_Cupin_sf"/>
</dbReference>
<proteinExistence type="predicted"/>
<dbReference type="PANTHER" id="PTHR35848">
    <property type="entry name" value="OXALATE-BINDING PROTEIN"/>
    <property type="match status" value="1"/>
</dbReference>
<dbReference type="InterPro" id="IPR051610">
    <property type="entry name" value="GPI/OXD"/>
</dbReference>
<dbReference type="RefSeq" id="WP_256192003.1">
    <property type="nucleotide sequence ID" value="NZ_CAJKKG010000022.1"/>
</dbReference>
<dbReference type="InterPro" id="IPR014710">
    <property type="entry name" value="RmlC-like_jellyroll"/>
</dbReference>
<feature type="domain" description="Cupin type-2" evidence="2">
    <location>
        <begin position="166"/>
        <end position="218"/>
    </location>
</feature>
<accession>A0ABT1S0W0</accession>
<feature type="domain" description="Cupin type-2" evidence="2">
    <location>
        <begin position="50"/>
        <end position="99"/>
    </location>
</feature>
<dbReference type="Pfam" id="PF07883">
    <property type="entry name" value="Cupin_2"/>
    <property type="match status" value="2"/>
</dbReference>
<dbReference type="InterPro" id="IPR013096">
    <property type="entry name" value="Cupin_2"/>
</dbReference>
<organism evidence="3 4">
    <name type="scientific">Neglectibacter timonensis</name>
    <dbReference type="NCBI Taxonomy" id="1776382"/>
    <lineage>
        <taxon>Bacteria</taxon>
        <taxon>Bacillati</taxon>
        <taxon>Bacillota</taxon>
        <taxon>Clostridia</taxon>
        <taxon>Eubacteriales</taxon>
        <taxon>Oscillospiraceae</taxon>
        <taxon>Neglectibacter</taxon>
    </lineage>
</organism>
<protein>
    <submittedName>
        <fullName evidence="3">Cupin domain-containing protein</fullName>
    </submittedName>
</protein>
<gene>
    <name evidence="3" type="ORF">NE695_11615</name>
</gene>
<reference evidence="3 4" key="1">
    <citation type="submission" date="2022-06" db="EMBL/GenBank/DDBJ databases">
        <title>Isolation of gut microbiota from human fecal samples.</title>
        <authorList>
            <person name="Pamer E.G."/>
            <person name="Barat B."/>
            <person name="Waligurski E."/>
            <person name="Medina S."/>
            <person name="Paddock L."/>
            <person name="Mostad J."/>
        </authorList>
    </citation>
    <scope>NUCLEOTIDE SEQUENCE [LARGE SCALE GENOMIC DNA]</scope>
    <source>
        <strain evidence="3 4">DFI.9.73</strain>
    </source>
</reference>
<comment type="caution">
    <text evidence="3">The sequence shown here is derived from an EMBL/GenBank/DDBJ whole genome shotgun (WGS) entry which is preliminary data.</text>
</comment>
<evidence type="ECO:0000313" key="4">
    <source>
        <dbReference type="Proteomes" id="UP001524473"/>
    </source>
</evidence>
<dbReference type="EMBL" id="JANFZH010000025">
    <property type="protein sequence ID" value="MCQ4840557.1"/>
    <property type="molecule type" value="Genomic_DNA"/>
</dbReference>
<dbReference type="SUPFAM" id="SSF51182">
    <property type="entry name" value="RmlC-like cupins"/>
    <property type="match status" value="1"/>
</dbReference>
<evidence type="ECO:0000313" key="3">
    <source>
        <dbReference type="EMBL" id="MCQ4840557.1"/>
    </source>
</evidence>
<keyword evidence="1" id="KW-0479">Metal-binding</keyword>